<dbReference type="Proteomes" id="UP000267027">
    <property type="component" value="Unassembled WGS sequence"/>
</dbReference>
<organism evidence="4">
    <name type="scientific">Angiostrongylus costaricensis</name>
    <name type="common">Nematode worm</name>
    <dbReference type="NCBI Taxonomy" id="334426"/>
    <lineage>
        <taxon>Eukaryota</taxon>
        <taxon>Metazoa</taxon>
        <taxon>Ecdysozoa</taxon>
        <taxon>Nematoda</taxon>
        <taxon>Chromadorea</taxon>
        <taxon>Rhabditida</taxon>
        <taxon>Rhabditina</taxon>
        <taxon>Rhabditomorpha</taxon>
        <taxon>Strongyloidea</taxon>
        <taxon>Metastrongylidae</taxon>
        <taxon>Angiostrongylus</taxon>
    </lineage>
</organism>
<dbReference type="WBParaSite" id="ACOC_0000132501-mRNA-1">
    <property type="protein sequence ID" value="ACOC_0000132501-mRNA-1"/>
    <property type="gene ID" value="ACOC_0000132501"/>
</dbReference>
<accession>A0A0R3PC31</accession>
<keyword evidence="3" id="KW-1185">Reference proteome</keyword>
<dbReference type="AlphaFoldDB" id="A0A0R3PC31"/>
<reference evidence="2 3" key="2">
    <citation type="submission" date="2018-11" db="EMBL/GenBank/DDBJ databases">
        <authorList>
            <consortium name="Pathogen Informatics"/>
        </authorList>
    </citation>
    <scope>NUCLEOTIDE SEQUENCE [LARGE SCALE GENOMIC DNA]</scope>
    <source>
        <strain evidence="2 3">Costa Rica</strain>
    </source>
</reference>
<gene>
    <name evidence="2" type="ORF">ACOC_LOCUS1326</name>
</gene>
<sequence>MLLSDGDQIAPFRLELRLIAAANASRTPEQSFKCPPAIPARPFQSTSNNDDASSNVQVLLKAQENHGLDSETDLPREQRRTDEKGSAFDSTPYSVKFSPKRANQSFLGRNTHDAELSSNEESRLSLFRPGSSEMSIIYNSEGFPVRIIKNNQIINTTFGEALSMQERETNVDDIPAAGYSGHMPGLRHLGIGKPFNIAAREAKRDYALRRKTRSGDRGQPQIVRITRKLVCHRKEESERALPDKLL</sequence>
<feature type="compositionally biased region" description="Basic and acidic residues" evidence="1">
    <location>
        <begin position="65"/>
        <end position="86"/>
    </location>
</feature>
<dbReference type="EMBL" id="UYYA01000191">
    <property type="protein sequence ID" value="VDM52911.1"/>
    <property type="molecule type" value="Genomic_DNA"/>
</dbReference>
<evidence type="ECO:0000313" key="3">
    <source>
        <dbReference type="Proteomes" id="UP000267027"/>
    </source>
</evidence>
<protein>
    <submittedName>
        <fullName evidence="2 4">Uncharacterized protein</fullName>
    </submittedName>
</protein>
<feature type="region of interest" description="Disordered" evidence="1">
    <location>
        <begin position="65"/>
        <end position="102"/>
    </location>
</feature>
<evidence type="ECO:0000313" key="4">
    <source>
        <dbReference type="WBParaSite" id="ACOC_0000132501-mRNA-1"/>
    </source>
</evidence>
<name>A0A0R3PC31_ANGCS</name>
<feature type="region of interest" description="Disordered" evidence="1">
    <location>
        <begin position="25"/>
        <end position="53"/>
    </location>
</feature>
<evidence type="ECO:0000313" key="2">
    <source>
        <dbReference type="EMBL" id="VDM52911.1"/>
    </source>
</evidence>
<dbReference type="OrthoDB" id="5832300at2759"/>
<feature type="compositionally biased region" description="Polar residues" evidence="1">
    <location>
        <begin position="43"/>
        <end position="53"/>
    </location>
</feature>
<proteinExistence type="predicted"/>
<evidence type="ECO:0000256" key="1">
    <source>
        <dbReference type="SAM" id="MobiDB-lite"/>
    </source>
</evidence>
<reference evidence="4" key="1">
    <citation type="submission" date="2017-02" db="UniProtKB">
        <authorList>
            <consortium name="WormBaseParasite"/>
        </authorList>
    </citation>
    <scope>IDENTIFICATION</scope>
</reference>